<keyword evidence="1" id="KW-0812">Transmembrane</keyword>
<proteinExistence type="predicted"/>
<evidence type="ECO:0000313" key="2">
    <source>
        <dbReference type="EMBL" id="PIV63913.1"/>
    </source>
</evidence>
<evidence type="ECO:0000256" key="1">
    <source>
        <dbReference type="SAM" id="Phobius"/>
    </source>
</evidence>
<protein>
    <submittedName>
        <fullName evidence="2">Uncharacterized protein</fullName>
    </submittedName>
</protein>
<dbReference type="AlphaFoldDB" id="A0A2M7E873"/>
<comment type="caution">
    <text evidence="2">The sequence shown here is derived from an EMBL/GenBank/DDBJ whole genome shotgun (WGS) entry which is preliminary data.</text>
</comment>
<keyword evidence="1" id="KW-1133">Transmembrane helix</keyword>
<dbReference type="Proteomes" id="UP000228886">
    <property type="component" value="Unassembled WGS sequence"/>
</dbReference>
<sequence length="119" mass="13774">MPMRKQERSEEEKEKEIPPLPSANVSFLLGLWFVILLFCTLLSIGGDSPSAIIFVPLFIITCIGVLAYVIINNDKTKYWMRAIRCPQCGYEGEPSWGLVKEKCPRCSYEYVIRLGWRRR</sequence>
<organism evidence="2 3">
    <name type="scientific">bacterium (Candidatus Ratteibacteria) CG01_land_8_20_14_3_00_40_19</name>
    <dbReference type="NCBI Taxonomy" id="2014290"/>
    <lineage>
        <taxon>Bacteria</taxon>
        <taxon>Candidatus Ratteibacteria</taxon>
    </lineage>
</organism>
<evidence type="ECO:0000313" key="3">
    <source>
        <dbReference type="Proteomes" id="UP000228886"/>
    </source>
</evidence>
<feature type="transmembrane region" description="Helical" evidence="1">
    <location>
        <begin position="21"/>
        <end position="45"/>
    </location>
</feature>
<keyword evidence="1" id="KW-0472">Membrane</keyword>
<dbReference type="EMBL" id="PETL01000232">
    <property type="protein sequence ID" value="PIV63913.1"/>
    <property type="molecule type" value="Genomic_DNA"/>
</dbReference>
<name>A0A2M7E873_9BACT</name>
<reference evidence="3" key="1">
    <citation type="submission" date="2017-09" db="EMBL/GenBank/DDBJ databases">
        <title>Depth-based differentiation of microbial function through sediment-hosted aquifers and enrichment of novel symbionts in the deep terrestrial subsurface.</title>
        <authorList>
            <person name="Probst A.J."/>
            <person name="Ladd B."/>
            <person name="Jarett J.K."/>
            <person name="Geller-Mcgrath D.E."/>
            <person name="Sieber C.M.K."/>
            <person name="Emerson J.B."/>
            <person name="Anantharaman K."/>
            <person name="Thomas B.C."/>
            <person name="Malmstrom R."/>
            <person name="Stieglmeier M."/>
            <person name="Klingl A."/>
            <person name="Woyke T."/>
            <person name="Ryan C.M."/>
            <person name="Banfield J.F."/>
        </authorList>
    </citation>
    <scope>NUCLEOTIDE SEQUENCE [LARGE SCALE GENOMIC DNA]</scope>
</reference>
<gene>
    <name evidence="2" type="ORF">COS11_04905</name>
</gene>
<feature type="transmembrane region" description="Helical" evidence="1">
    <location>
        <begin position="51"/>
        <end position="71"/>
    </location>
</feature>
<accession>A0A2M7E873</accession>